<accession>C7REL8</accession>
<dbReference type="EMBL" id="CP001708">
    <property type="protein sequence ID" value="ACV29631.1"/>
    <property type="molecule type" value="Genomic_DNA"/>
</dbReference>
<protein>
    <submittedName>
        <fullName evidence="3">Uncharacterized protein</fullName>
    </submittedName>
</protein>
<dbReference type="RefSeq" id="WP_015778527.1">
    <property type="nucleotide sequence ID" value="NC_013171.1"/>
</dbReference>
<dbReference type="eggNOG" id="COG3934">
    <property type="taxonomic scope" value="Bacteria"/>
</dbReference>
<dbReference type="Pfam" id="PF22680">
    <property type="entry name" value="Glyco_hydro_123_N_2"/>
    <property type="match status" value="1"/>
</dbReference>
<dbReference type="OrthoDB" id="197680at2"/>
<feature type="domain" description="Glycoside hydrolase 123 catalytic" evidence="1">
    <location>
        <begin position="277"/>
        <end position="473"/>
    </location>
</feature>
<keyword evidence="4" id="KW-1185">Reference proteome</keyword>
<name>C7REL8_ANAPD</name>
<dbReference type="Pfam" id="PF13320">
    <property type="entry name" value="GH123_cat"/>
    <property type="match status" value="2"/>
</dbReference>
<dbReference type="InterPro" id="IPR053850">
    <property type="entry name" value="Glyco_hydro_123_N_2"/>
</dbReference>
<organism evidence="3 4">
    <name type="scientific">Anaerococcus prevotii (strain ATCC 9321 / DSM 20548 / JCM 6508 / NCTC 11806 / PC1)</name>
    <name type="common">Peptostreptococcus prevotii</name>
    <name type="synonym">Peptococcus prevotii</name>
    <dbReference type="NCBI Taxonomy" id="525919"/>
    <lineage>
        <taxon>Bacteria</taxon>
        <taxon>Bacillati</taxon>
        <taxon>Bacillota</taxon>
        <taxon>Tissierellia</taxon>
        <taxon>Tissierellales</taxon>
        <taxon>Peptoniphilaceae</taxon>
        <taxon>Anaerococcus</taxon>
    </lineage>
</organism>
<dbReference type="KEGG" id="apr:Apre_1610"/>
<evidence type="ECO:0000259" key="2">
    <source>
        <dbReference type="Pfam" id="PF22680"/>
    </source>
</evidence>
<feature type="domain" description="Glycoside hydrolase 123 catalytic" evidence="1">
    <location>
        <begin position="168"/>
        <end position="272"/>
    </location>
</feature>
<sequence>MGDCKLELFEVSPYVRGDFTYENIDYAYRGDLFSASFIIENLSSESLSVKIEPSSLRSSESYIPSDFISIRILEKARGHIGRGYDRTLMPDFPKLELDDIIDYKSSARIRANSSLRFFYYVNFPKDAKPGLYKGKINIYHNESNFELEFSVRLLDLCREESSFDINLWQYPFSSYRFYELSEKELFYKRHLDILREHLLLYKTLSGRTLTTSIVDEPWAHQTYDDSPSMIRKVLKGGGYDFDYSYFDSFVNLAKSLDMLDKIYAFSLISWDDDTKDKEYWQRFLPDFIEHLDELGYFDKTYIGIDERDEGEVRDAIYFLSNFKNKDAKTFKIAYQTSFDKDNIKLFDRIEDISFILSSVDEDCLAYVRARRRRGLFTSLYTCTGVFPNTFLYSEPFEATWLIIFSYINGFDGFLRWALDAWVEDPRLDTSFFLWESRDSFLIYPSKDKRENKPSPSLSFEGMRLGLMMVEKIAFIRRTLTGNILEQFEKEMPRLRAKTSFENEYGARVSSKDELEKVLGEVELISRLIYKYSKIIEEGCYENY</sequence>
<proteinExistence type="predicted"/>
<dbReference type="Proteomes" id="UP000002294">
    <property type="component" value="Chromosome"/>
</dbReference>
<dbReference type="HOGENOM" id="CLU_018718_0_0_9"/>
<dbReference type="InterPro" id="IPR025150">
    <property type="entry name" value="GH123_cat"/>
</dbReference>
<dbReference type="STRING" id="525919.Apre_1610"/>
<evidence type="ECO:0000259" key="1">
    <source>
        <dbReference type="Pfam" id="PF13320"/>
    </source>
</evidence>
<dbReference type="AlphaFoldDB" id="C7REL8"/>
<feature type="domain" description="Glycoside hydrolase 123 N-terminal" evidence="2">
    <location>
        <begin position="27"/>
        <end position="138"/>
    </location>
</feature>
<evidence type="ECO:0000313" key="4">
    <source>
        <dbReference type="Proteomes" id="UP000002294"/>
    </source>
</evidence>
<evidence type="ECO:0000313" key="3">
    <source>
        <dbReference type="EMBL" id="ACV29631.1"/>
    </source>
</evidence>
<gene>
    <name evidence="3" type="ordered locus">Apre_1610</name>
</gene>
<reference evidence="3 4" key="1">
    <citation type="journal article" date="2009" name="Stand. Genomic Sci.">
        <title>Complete genome sequence of Anaerococcus prevotii type strain (PC1).</title>
        <authorList>
            <person name="Labutti K."/>
            <person name="Pukall R."/>
            <person name="Steenblock K."/>
            <person name="Glavina Del Rio T."/>
            <person name="Tice H."/>
            <person name="Copeland A."/>
            <person name="Cheng J.F."/>
            <person name="Lucas S."/>
            <person name="Chen F."/>
            <person name="Nolan M."/>
            <person name="Bruce D."/>
            <person name="Goodwin L."/>
            <person name="Pitluck S."/>
            <person name="Ivanova N."/>
            <person name="Mavromatis K."/>
            <person name="Ovchinnikova G."/>
            <person name="Pati A."/>
            <person name="Chen A."/>
            <person name="Palaniappan K."/>
            <person name="Land M."/>
            <person name="Hauser L."/>
            <person name="Chang Y.J."/>
            <person name="Jeffries C.D."/>
            <person name="Chain P."/>
            <person name="Saunders E."/>
            <person name="Brettin T."/>
            <person name="Detter J.C."/>
            <person name="Han C."/>
            <person name="Goker M."/>
            <person name="Bristow J."/>
            <person name="Eisen J.A."/>
            <person name="Markowitz V."/>
            <person name="Hugenholtz P."/>
            <person name="Kyrpides N.C."/>
            <person name="Klenk H.P."/>
            <person name="Lapidus A."/>
        </authorList>
    </citation>
    <scope>NUCLEOTIDE SEQUENCE [LARGE SCALE GENOMIC DNA]</scope>
    <source>
        <strain evidence="4">ATCC 9321 / DSM 20548 / JCM 6508 / NCTC 11806 / PC1</strain>
    </source>
</reference>